<feature type="transmembrane region" description="Helical" evidence="7">
    <location>
        <begin position="156"/>
        <end position="174"/>
    </location>
</feature>
<evidence type="ECO:0000313" key="11">
    <source>
        <dbReference type="Proteomes" id="UP001348492"/>
    </source>
</evidence>
<evidence type="ECO:0000256" key="6">
    <source>
        <dbReference type="ARBA" id="ARBA00023136"/>
    </source>
</evidence>
<feature type="domain" description="Cation efflux protein cytoplasmic" evidence="9">
    <location>
        <begin position="212"/>
        <end position="286"/>
    </location>
</feature>
<dbReference type="PANTHER" id="PTHR43840:SF15">
    <property type="entry name" value="MITOCHONDRIAL METAL TRANSPORTER 1-RELATED"/>
    <property type="match status" value="1"/>
</dbReference>
<dbReference type="RefSeq" id="WP_018590693.1">
    <property type="nucleotide sequence ID" value="NZ_CP117523.1"/>
</dbReference>
<name>A0ABZ2EVU0_9FIRM</name>
<proteinExistence type="inferred from homology"/>
<dbReference type="Proteomes" id="UP001348492">
    <property type="component" value="Chromosome"/>
</dbReference>
<dbReference type="InterPro" id="IPR050291">
    <property type="entry name" value="CDF_Transporter"/>
</dbReference>
<keyword evidence="6 7" id="KW-0472">Membrane</keyword>
<evidence type="ECO:0000256" key="1">
    <source>
        <dbReference type="ARBA" id="ARBA00004141"/>
    </source>
</evidence>
<dbReference type="Gene3D" id="3.30.70.1350">
    <property type="entry name" value="Cation efflux protein, cytoplasmic domain"/>
    <property type="match status" value="1"/>
</dbReference>
<keyword evidence="4 7" id="KW-0812">Transmembrane</keyword>
<dbReference type="InterPro" id="IPR027470">
    <property type="entry name" value="Cation_efflux_CTD"/>
</dbReference>
<dbReference type="PANTHER" id="PTHR43840">
    <property type="entry name" value="MITOCHONDRIAL METAL TRANSPORTER 1-RELATED"/>
    <property type="match status" value="1"/>
</dbReference>
<evidence type="ECO:0000313" key="10">
    <source>
        <dbReference type="EMBL" id="WWD83835.1"/>
    </source>
</evidence>
<reference evidence="10 11" key="1">
    <citation type="journal article" date="2023" name="PLoS ONE">
        <title>Genome-based metabolic and phylogenomic analysis of three Terrisporobacter species.</title>
        <authorList>
            <person name="Boer T."/>
            <person name="Bengelsdorf F.R."/>
            <person name="Bomeke M."/>
            <person name="Daniel R."/>
            <person name="Poehlein A."/>
        </authorList>
    </citation>
    <scope>NUCLEOTIDE SEQUENCE [LARGE SCALE GENOMIC DNA]</scope>
    <source>
        <strain evidence="10 11">DSM 1288</strain>
    </source>
</reference>
<feature type="domain" description="Cation efflux protein transmembrane" evidence="8">
    <location>
        <begin position="12"/>
        <end position="206"/>
    </location>
</feature>
<evidence type="ECO:0000256" key="3">
    <source>
        <dbReference type="ARBA" id="ARBA00022448"/>
    </source>
</evidence>
<evidence type="ECO:0000256" key="5">
    <source>
        <dbReference type="ARBA" id="ARBA00022989"/>
    </source>
</evidence>
<evidence type="ECO:0000256" key="7">
    <source>
        <dbReference type="SAM" id="Phobius"/>
    </source>
</evidence>
<dbReference type="InterPro" id="IPR058533">
    <property type="entry name" value="Cation_efflux_TM"/>
</dbReference>
<feature type="transmembrane region" description="Helical" evidence="7">
    <location>
        <begin position="83"/>
        <end position="104"/>
    </location>
</feature>
<comment type="similarity">
    <text evidence="2">Belongs to the cation diffusion facilitator (CDF) transporter (TC 2.A.4) family.</text>
</comment>
<keyword evidence="5 7" id="KW-1133">Transmembrane helix</keyword>
<dbReference type="SUPFAM" id="SSF161111">
    <property type="entry name" value="Cation efflux protein transmembrane domain-like"/>
    <property type="match status" value="1"/>
</dbReference>
<dbReference type="InterPro" id="IPR036837">
    <property type="entry name" value="Cation_efflux_CTD_sf"/>
</dbReference>
<evidence type="ECO:0000256" key="4">
    <source>
        <dbReference type="ARBA" id="ARBA00022692"/>
    </source>
</evidence>
<feature type="transmembrane region" description="Helical" evidence="7">
    <location>
        <begin position="116"/>
        <end position="135"/>
    </location>
</feature>
<dbReference type="Pfam" id="PF16916">
    <property type="entry name" value="ZT_dimer"/>
    <property type="match status" value="1"/>
</dbReference>
<gene>
    <name evidence="10" type="primary">mneP_1</name>
    <name evidence="10" type="ORF">TEGL_22500</name>
</gene>
<dbReference type="SUPFAM" id="SSF160240">
    <property type="entry name" value="Cation efflux protein cytoplasmic domain-like"/>
    <property type="match status" value="1"/>
</dbReference>
<sequence>METNYKKVKQVLWVILIANFGVALLKIVVGRAIKSASMTADGFHSISDGTSNIVGLIGISIASKPIDKEHPYGHNKFEVISGLFIGAMLLFLGGKIVIDAIYTFKNPVVPDITTESLIALIVTLIINIFISNYEYRVGKKLNSYILVSDSLHTKSDIFVTIGVLVTLIGVKLGLPAIIDPIASLIVACFIFHASYEIFKSTIDVLVDKAVVDEEEIKEILKEFEDIKSYHDIRSRGSESNIHIDMHVMVEPAITVEYSHRLSHNIENRIRKKINESAEVIVHIEPYYEEK</sequence>
<protein>
    <submittedName>
        <fullName evidence="10">Manganese efflux system protein MneP</fullName>
    </submittedName>
</protein>
<keyword evidence="11" id="KW-1185">Reference proteome</keyword>
<dbReference type="InterPro" id="IPR002524">
    <property type="entry name" value="Cation_efflux"/>
</dbReference>
<dbReference type="Pfam" id="PF01545">
    <property type="entry name" value="Cation_efflux"/>
    <property type="match status" value="1"/>
</dbReference>
<evidence type="ECO:0000259" key="9">
    <source>
        <dbReference type="Pfam" id="PF16916"/>
    </source>
</evidence>
<dbReference type="EMBL" id="CP117523">
    <property type="protein sequence ID" value="WWD83835.1"/>
    <property type="molecule type" value="Genomic_DNA"/>
</dbReference>
<evidence type="ECO:0000256" key="2">
    <source>
        <dbReference type="ARBA" id="ARBA00008114"/>
    </source>
</evidence>
<keyword evidence="3" id="KW-0813">Transport</keyword>
<dbReference type="NCBIfam" id="TIGR01297">
    <property type="entry name" value="CDF"/>
    <property type="match status" value="1"/>
</dbReference>
<feature type="transmembrane region" description="Helical" evidence="7">
    <location>
        <begin position="12"/>
        <end position="29"/>
    </location>
</feature>
<accession>A0ABZ2EVU0</accession>
<comment type="subcellular location">
    <subcellularLocation>
        <location evidence="1">Membrane</location>
        <topology evidence="1">Multi-pass membrane protein</topology>
    </subcellularLocation>
</comment>
<organism evidence="10 11">
    <name type="scientific">Terrisporobacter glycolicus ATCC 14880 = DSM 1288</name>
    <dbReference type="NCBI Taxonomy" id="1121315"/>
    <lineage>
        <taxon>Bacteria</taxon>
        <taxon>Bacillati</taxon>
        <taxon>Bacillota</taxon>
        <taxon>Clostridia</taxon>
        <taxon>Peptostreptococcales</taxon>
        <taxon>Peptostreptococcaceae</taxon>
        <taxon>Terrisporobacter</taxon>
    </lineage>
</organism>
<evidence type="ECO:0000259" key="8">
    <source>
        <dbReference type="Pfam" id="PF01545"/>
    </source>
</evidence>
<dbReference type="InterPro" id="IPR027469">
    <property type="entry name" value="Cation_efflux_TMD_sf"/>
</dbReference>
<dbReference type="Gene3D" id="1.20.1510.10">
    <property type="entry name" value="Cation efflux protein transmembrane domain"/>
    <property type="match status" value="1"/>
</dbReference>